<keyword evidence="8" id="KW-1185">Reference proteome</keyword>
<dbReference type="Proteomes" id="UP001164803">
    <property type="component" value="Chromosome"/>
</dbReference>
<dbReference type="EMBL" id="CP104064">
    <property type="protein sequence ID" value="WAH35271.1"/>
    <property type="molecule type" value="Genomic_DNA"/>
</dbReference>
<dbReference type="InterPro" id="IPR000572">
    <property type="entry name" value="OxRdtase_Mopterin-bd_dom"/>
</dbReference>
<dbReference type="CDD" id="cd02110">
    <property type="entry name" value="SO_family_Moco_dimer"/>
    <property type="match status" value="1"/>
</dbReference>
<dbReference type="Pfam" id="PF00174">
    <property type="entry name" value="Oxidored_molyb"/>
    <property type="match status" value="1"/>
</dbReference>
<dbReference type="PANTHER" id="PTHR19372">
    <property type="entry name" value="SULFITE REDUCTASE"/>
    <property type="match status" value="1"/>
</dbReference>
<evidence type="ECO:0000256" key="4">
    <source>
        <dbReference type="ARBA" id="ARBA00023002"/>
    </source>
</evidence>
<evidence type="ECO:0000256" key="1">
    <source>
        <dbReference type="ARBA" id="ARBA00001924"/>
    </source>
</evidence>
<dbReference type="Gene3D" id="3.90.420.10">
    <property type="entry name" value="Oxidoreductase, molybdopterin-binding domain"/>
    <property type="match status" value="1"/>
</dbReference>
<comment type="cofactor">
    <cofactor evidence="1">
        <name>Mo-molybdopterin</name>
        <dbReference type="ChEBI" id="CHEBI:71302"/>
    </cofactor>
</comment>
<dbReference type="PRINTS" id="PR00407">
    <property type="entry name" value="EUMOPTERIN"/>
</dbReference>
<proteinExistence type="predicted"/>
<gene>
    <name evidence="7" type="ORF">NZD86_13225</name>
</gene>
<accession>A0ABY6YYS3</accession>
<dbReference type="RefSeq" id="WP_268042345.1">
    <property type="nucleotide sequence ID" value="NZ_CP104064.1"/>
</dbReference>
<dbReference type="Pfam" id="PF03404">
    <property type="entry name" value="Mo-co_dimer"/>
    <property type="match status" value="1"/>
</dbReference>
<evidence type="ECO:0000259" key="5">
    <source>
        <dbReference type="Pfam" id="PF00174"/>
    </source>
</evidence>
<evidence type="ECO:0000256" key="3">
    <source>
        <dbReference type="ARBA" id="ARBA00022723"/>
    </source>
</evidence>
<dbReference type="Gene3D" id="2.60.40.650">
    <property type="match status" value="1"/>
</dbReference>
<keyword evidence="2" id="KW-0500">Molybdenum</keyword>
<name>A0ABY6YYS3_9BACL</name>
<organism evidence="7 8">
    <name type="scientific">Alicyclobacillus dauci</name>
    <dbReference type="NCBI Taxonomy" id="1475485"/>
    <lineage>
        <taxon>Bacteria</taxon>
        <taxon>Bacillati</taxon>
        <taxon>Bacillota</taxon>
        <taxon>Bacilli</taxon>
        <taxon>Bacillales</taxon>
        <taxon>Alicyclobacillaceae</taxon>
        <taxon>Alicyclobacillus</taxon>
    </lineage>
</organism>
<protein>
    <submittedName>
        <fullName evidence="7">Sulfite oxidase</fullName>
    </submittedName>
</protein>
<dbReference type="InterPro" id="IPR005066">
    <property type="entry name" value="MoCF_OxRdtse_dimer"/>
</dbReference>
<dbReference type="SUPFAM" id="SSF81296">
    <property type="entry name" value="E set domains"/>
    <property type="match status" value="1"/>
</dbReference>
<dbReference type="InterPro" id="IPR014756">
    <property type="entry name" value="Ig_E-set"/>
</dbReference>
<evidence type="ECO:0000313" key="8">
    <source>
        <dbReference type="Proteomes" id="UP001164803"/>
    </source>
</evidence>
<dbReference type="SUPFAM" id="SSF56524">
    <property type="entry name" value="Oxidoreductase molybdopterin-binding domain"/>
    <property type="match status" value="1"/>
</dbReference>
<keyword evidence="4" id="KW-0560">Oxidoreductase</keyword>
<dbReference type="InterPro" id="IPR008335">
    <property type="entry name" value="Mopterin_OxRdtase_euk"/>
</dbReference>
<evidence type="ECO:0000313" key="7">
    <source>
        <dbReference type="EMBL" id="WAH35271.1"/>
    </source>
</evidence>
<keyword evidence="3" id="KW-0479">Metal-binding</keyword>
<dbReference type="InterPro" id="IPR036374">
    <property type="entry name" value="OxRdtase_Mopterin-bd_sf"/>
</dbReference>
<feature type="domain" description="Oxidoreductase molybdopterin-binding" evidence="5">
    <location>
        <begin position="40"/>
        <end position="207"/>
    </location>
</feature>
<dbReference type="PANTHER" id="PTHR19372:SF7">
    <property type="entry name" value="SULFITE OXIDASE, MITOCHONDRIAL"/>
    <property type="match status" value="1"/>
</dbReference>
<evidence type="ECO:0000259" key="6">
    <source>
        <dbReference type="Pfam" id="PF03404"/>
    </source>
</evidence>
<feature type="domain" description="Moybdenum cofactor oxidoreductase dimerisation" evidence="6">
    <location>
        <begin position="232"/>
        <end position="348"/>
    </location>
</feature>
<evidence type="ECO:0000256" key="2">
    <source>
        <dbReference type="ARBA" id="ARBA00022505"/>
    </source>
</evidence>
<sequence length="351" mass="40370">MRLNRPYLITRSLCPENMESPIRFLRGPVTPTEYFYRRNHFTYPDLSAQSYQVHIDGLVNRPRTFTFEEIRSLKSREVTTVLECAGNRRNYFRPRVYGERWEDGALSQGVWQGVFLGTLLAAVGMQDNVREIVFTGWDHGESNNVPGQYHFQRSLPLNAALDPDTIIAHSYNGLSIPVKHGHPLRLIVPKWYAMASVKWLKQITAIGDSFGGPFQTVDYNYYPDPVTDVGKYPVTTMHVNSVIQYPLDYSVLRLGIHQVEGIAWTGKGMITKVEVSLDNGMTWSEAFLKQSTSRYSWREWLFPWEVSEVGTYTIIVRARDSSGRIQPFVPMWNRMGYGYNGMSKVHVKILI</sequence>
<reference evidence="7" key="1">
    <citation type="submission" date="2022-08" db="EMBL/GenBank/DDBJ databases">
        <title>Alicyclobacillus dauci DSM2870, complete genome.</title>
        <authorList>
            <person name="Wang Q."/>
            <person name="Cai R."/>
            <person name="Wang Z."/>
        </authorList>
    </citation>
    <scope>NUCLEOTIDE SEQUENCE</scope>
    <source>
        <strain evidence="7">DSM 28700</strain>
    </source>
</reference>